<dbReference type="EMBL" id="JACHHK010000003">
    <property type="protein sequence ID" value="MBB5182968.1"/>
    <property type="molecule type" value="Genomic_DNA"/>
</dbReference>
<dbReference type="GO" id="GO:0016651">
    <property type="term" value="F:oxidoreductase activity, acting on NAD(P)H"/>
    <property type="evidence" value="ECO:0007669"/>
    <property type="project" value="UniProtKB-ARBA"/>
</dbReference>
<keyword evidence="2" id="KW-0732">Signal</keyword>
<dbReference type="PROSITE" id="PS51257">
    <property type="entry name" value="PROKAR_LIPOPROTEIN"/>
    <property type="match status" value="1"/>
</dbReference>
<evidence type="ECO:0000256" key="1">
    <source>
        <dbReference type="SAM" id="MobiDB-lite"/>
    </source>
</evidence>
<proteinExistence type="predicted"/>
<keyword evidence="5" id="KW-1185">Reference proteome</keyword>
<dbReference type="PANTHER" id="PTHR39201:SF1">
    <property type="entry name" value="FLAVODOXIN-LIKE DOMAIN-CONTAINING PROTEIN"/>
    <property type="match status" value="1"/>
</dbReference>
<evidence type="ECO:0000313" key="5">
    <source>
        <dbReference type="Proteomes" id="UP000539953"/>
    </source>
</evidence>
<feature type="signal peptide" evidence="2">
    <location>
        <begin position="1"/>
        <end position="26"/>
    </location>
</feature>
<feature type="chain" id="PRO_5030919855" evidence="2">
    <location>
        <begin position="27"/>
        <end position="202"/>
    </location>
</feature>
<dbReference type="Pfam" id="PF12682">
    <property type="entry name" value="Flavodoxin_4"/>
    <property type="match status" value="1"/>
</dbReference>
<evidence type="ECO:0000313" key="4">
    <source>
        <dbReference type="EMBL" id="MBB5182968.1"/>
    </source>
</evidence>
<name>A0A7W8CWQ6_9FIRM</name>
<organism evidence="4 5">
    <name type="scientific">Catenisphaera adipataccumulans</name>
    <dbReference type="NCBI Taxonomy" id="700500"/>
    <lineage>
        <taxon>Bacteria</taxon>
        <taxon>Bacillati</taxon>
        <taxon>Bacillota</taxon>
        <taxon>Erysipelotrichia</taxon>
        <taxon>Erysipelotrichales</taxon>
        <taxon>Erysipelotrichaceae</taxon>
        <taxon>Catenisphaera</taxon>
    </lineage>
</organism>
<evidence type="ECO:0000256" key="2">
    <source>
        <dbReference type="SAM" id="SignalP"/>
    </source>
</evidence>
<sequence>MKTRKKWFAALLTAALLLTGCSSGSASSGSSDRSSALIPEDAKVLVAYFSATGNTKSAAQMIADELDADLFEITPTDPYTDDDLDWTNDNSRVVQEHENEDLQDIELTTTEVENWDSYDVVLIGYPIWWGDAAWPVNNFVKNNDFSGKTVIPFCTSSESGIGDSGDHLAEMAGTGDWQKGHRFASDVSEEDVEEWIDSIEED</sequence>
<feature type="domain" description="Flavodoxin-like" evidence="3">
    <location>
        <begin position="44"/>
        <end position="200"/>
    </location>
</feature>
<dbReference type="SUPFAM" id="SSF52218">
    <property type="entry name" value="Flavoproteins"/>
    <property type="match status" value="1"/>
</dbReference>
<dbReference type="AlphaFoldDB" id="A0A7W8CWQ6"/>
<feature type="compositionally biased region" description="Acidic residues" evidence="1">
    <location>
        <begin position="187"/>
        <end position="202"/>
    </location>
</feature>
<dbReference type="InterPro" id="IPR008254">
    <property type="entry name" value="Flavodoxin/NO_synth"/>
</dbReference>
<dbReference type="RefSeq" id="WP_183328129.1">
    <property type="nucleotide sequence ID" value="NZ_JACHHK010000003.1"/>
</dbReference>
<comment type="caution">
    <text evidence="4">The sequence shown here is derived from an EMBL/GenBank/DDBJ whole genome shotgun (WGS) entry which is preliminary data.</text>
</comment>
<reference evidence="4 5" key="1">
    <citation type="submission" date="2020-08" db="EMBL/GenBank/DDBJ databases">
        <title>Genomic Encyclopedia of Type Strains, Phase IV (KMG-IV): sequencing the most valuable type-strain genomes for metagenomic binning, comparative biology and taxonomic classification.</title>
        <authorList>
            <person name="Goeker M."/>
        </authorList>
    </citation>
    <scope>NUCLEOTIDE SEQUENCE [LARGE SCALE GENOMIC DNA]</scope>
    <source>
        <strain evidence="4 5">DSM 25799</strain>
    </source>
</reference>
<feature type="region of interest" description="Disordered" evidence="1">
    <location>
        <begin position="180"/>
        <end position="202"/>
    </location>
</feature>
<dbReference type="PANTHER" id="PTHR39201">
    <property type="entry name" value="EXPORTED PROTEIN-RELATED"/>
    <property type="match status" value="1"/>
</dbReference>
<accession>A0A7W8CWQ6</accession>
<dbReference type="Gene3D" id="3.40.50.360">
    <property type="match status" value="1"/>
</dbReference>
<dbReference type="PROSITE" id="PS50902">
    <property type="entry name" value="FLAVODOXIN_LIKE"/>
    <property type="match status" value="1"/>
</dbReference>
<gene>
    <name evidence="4" type="ORF">HNQ47_000988</name>
</gene>
<dbReference type="GO" id="GO:0010181">
    <property type="term" value="F:FMN binding"/>
    <property type="evidence" value="ECO:0007669"/>
    <property type="project" value="InterPro"/>
</dbReference>
<dbReference type="Proteomes" id="UP000539953">
    <property type="component" value="Unassembled WGS sequence"/>
</dbReference>
<dbReference type="InterPro" id="IPR029039">
    <property type="entry name" value="Flavoprotein-like_sf"/>
</dbReference>
<evidence type="ECO:0000259" key="3">
    <source>
        <dbReference type="PROSITE" id="PS50902"/>
    </source>
</evidence>
<protein>
    <submittedName>
        <fullName evidence="4">Flavodoxin</fullName>
    </submittedName>
</protein>